<evidence type="ECO:0000313" key="3">
    <source>
        <dbReference type="Proteomes" id="UP000053424"/>
    </source>
</evidence>
<proteinExistence type="predicted"/>
<protein>
    <submittedName>
        <fullName evidence="2">Uncharacterized protein</fullName>
    </submittedName>
</protein>
<name>A0A0C2YBE5_HEBCY</name>
<organism evidence="2 3">
    <name type="scientific">Hebeloma cylindrosporum</name>
    <dbReference type="NCBI Taxonomy" id="76867"/>
    <lineage>
        <taxon>Eukaryota</taxon>
        <taxon>Fungi</taxon>
        <taxon>Dikarya</taxon>
        <taxon>Basidiomycota</taxon>
        <taxon>Agaricomycotina</taxon>
        <taxon>Agaricomycetes</taxon>
        <taxon>Agaricomycetidae</taxon>
        <taxon>Agaricales</taxon>
        <taxon>Agaricineae</taxon>
        <taxon>Hymenogastraceae</taxon>
        <taxon>Hebeloma</taxon>
    </lineage>
</organism>
<dbReference type="Proteomes" id="UP000053424">
    <property type="component" value="Unassembled WGS sequence"/>
</dbReference>
<feature type="region of interest" description="Disordered" evidence="1">
    <location>
        <begin position="1"/>
        <end position="22"/>
    </location>
</feature>
<feature type="compositionally biased region" description="Polar residues" evidence="1">
    <location>
        <begin position="10"/>
        <end position="22"/>
    </location>
</feature>
<gene>
    <name evidence="2" type="ORF">M413DRAFT_270215</name>
</gene>
<reference evidence="3" key="2">
    <citation type="submission" date="2015-01" db="EMBL/GenBank/DDBJ databases">
        <title>Evolutionary Origins and Diversification of the Mycorrhizal Mutualists.</title>
        <authorList>
            <consortium name="DOE Joint Genome Institute"/>
            <consortium name="Mycorrhizal Genomics Consortium"/>
            <person name="Kohler A."/>
            <person name="Kuo A."/>
            <person name="Nagy L.G."/>
            <person name="Floudas D."/>
            <person name="Copeland A."/>
            <person name="Barry K.W."/>
            <person name="Cichocki N."/>
            <person name="Veneault-Fourrey C."/>
            <person name="LaButti K."/>
            <person name="Lindquist E.A."/>
            <person name="Lipzen A."/>
            <person name="Lundell T."/>
            <person name="Morin E."/>
            <person name="Murat C."/>
            <person name="Riley R."/>
            <person name="Ohm R."/>
            <person name="Sun H."/>
            <person name="Tunlid A."/>
            <person name="Henrissat B."/>
            <person name="Grigoriev I.V."/>
            <person name="Hibbett D.S."/>
            <person name="Martin F."/>
        </authorList>
    </citation>
    <scope>NUCLEOTIDE SEQUENCE [LARGE SCALE GENOMIC DNA]</scope>
    <source>
        <strain evidence="3">h7</strain>
    </source>
</reference>
<dbReference type="EMBL" id="KN831770">
    <property type="protein sequence ID" value="KIM47128.1"/>
    <property type="molecule type" value="Genomic_DNA"/>
</dbReference>
<accession>A0A0C2YBE5</accession>
<sequence length="96" mass="10785">MWSPRKNDSSHVPSTESALTSSKYRHHVTVSYGARLPHDHRSTVVGRLLLDTFLVGTPYMPSGTPKKKQTQGIWWKSARDKPAGISMEPLRINVIC</sequence>
<evidence type="ECO:0000313" key="2">
    <source>
        <dbReference type="EMBL" id="KIM47128.1"/>
    </source>
</evidence>
<dbReference type="HOGENOM" id="CLU_2359976_0_0_1"/>
<reference evidence="2 3" key="1">
    <citation type="submission" date="2014-04" db="EMBL/GenBank/DDBJ databases">
        <authorList>
            <consortium name="DOE Joint Genome Institute"/>
            <person name="Kuo A."/>
            <person name="Gay G."/>
            <person name="Dore J."/>
            <person name="Kohler A."/>
            <person name="Nagy L.G."/>
            <person name="Floudas D."/>
            <person name="Copeland A."/>
            <person name="Barry K.W."/>
            <person name="Cichocki N."/>
            <person name="Veneault-Fourrey C."/>
            <person name="LaButti K."/>
            <person name="Lindquist E.A."/>
            <person name="Lipzen A."/>
            <person name="Lundell T."/>
            <person name="Morin E."/>
            <person name="Murat C."/>
            <person name="Sun H."/>
            <person name="Tunlid A."/>
            <person name="Henrissat B."/>
            <person name="Grigoriev I.V."/>
            <person name="Hibbett D.S."/>
            <person name="Martin F."/>
            <person name="Nordberg H.P."/>
            <person name="Cantor M.N."/>
            <person name="Hua S.X."/>
        </authorList>
    </citation>
    <scope>NUCLEOTIDE SEQUENCE [LARGE SCALE GENOMIC DNA]</scope>
    <source>
        <strain evidence="3">h7</strain>
    </source>
</reference>
<keyword evidence="3" id="KW-1185">Reference proteome</keyword>
<dbReference type="AlphaFoldDB" id="A0A0C2YBE5"/>
<evidence type="ECO:0000256" key="1">
    <source>
        <dbReference type="SAM" id="MobiDB-lite"/>
    </source>
</evidence>